<organism evidence="2 3">
    <name type="scientific">Batrachochytrium dendrobatidis (strain JAM81 / FGSC 10211)</name>
    <name type="common">Frog chytrid fungus</name>
    <dbReference type="NCBI Taxonomy" id="684364"/>
    <lineage>
        <taxon>Eukaryota</taxon>
        <taxon>Fungi</taxon>
        <taxon>Fungi incertae sedis</taxon>
        <taxon>Chytridiomycota</taxon>
        <taxon>Chytridiomycota incertae sedis</taxon>
        <taxon>Chytridiomycetes</taxon>
        <taxon>Rhizophydiales</taxon>
        <taxon>Rhizophydiales incertae sedis</taxon>
        <taxon>Batrachochytrium</taxon>
    </lineage>
</organism>
<keyword evidence="3" id="KW-1185">Reference proteome</keyword>
<proteinExistence type="predicted"/>
<dbReference type="InParanoid" id="F4NTU7"/>
<name>F4NTU7_BATDJ</name>
<reference evidence="2 3" key="1">
    <citation type="submission" date="2009-12" db="EMBL/GenBank/DDBJ databases">
        <title>The draft genome of Batrachochytrium dendrobatidis.</title>
        <authorList>
            <consortium name="US DOE Joint Genome Institute (JGI-PGF)"/>
            <person name="Kuo A."/>
            <person name="Salamov A."/>
            <person name="Schmutz J."/>
            <person name="Lucas S."/>
            <person name="Pitluck S."/>
            <person name="Rosenblum E."/>
            <person name="Stajich J."/>
            <person name="Eisen M."/>
            <person name="Grigoriev I.V."/>
        </authorList>
    </citation>
    <scope>NUCLEOTIDE SEQUENCE [LARGE SCALE GENOMIC DNA]</scope>
    <source>
        <strain evidence="3">JAM81 / FGSC 10211</strain>
    </source>
</reference>
<dbReference type="GeneID" id="18242278"/>
<dbReference type="EMBL" id="GL882879">
    <property type="protein sequence ID" value="EGF83541.1"/>
    <property type="molecule type" value="Genomic_DNA"/>
</dbReference>
<dbReference type="RefSeq" id="XP_006676133.1">
    <property type="nucleotide sequence ID" value="XM_006676070.1"/>
</dbReference>
<evidence type="ECO:0000313" key="2">
    <source>
        <dbReference type="EMBL" id="EGF83541.1"/>
    </source>
</evidence>
<gene>
    <name evidence="2" type="ORF">BATDEDRAFT_85977</name>
</gene>
<dbReference type="Proteomes" id="UP000007241">
    <property type="component" value="Unassembled WGS sequence"/>
</dbReference>
<evidence type="ECO:0000256" key="1">
    <source>
        <dbReference type="SAM" id="MobiDB-lite"/>
    </source>
</evidence>
<dbReference type="HOGENOM" id="CLU_2721816_0_0_1"/>
<dbReference type="AlphaFoldDB" id="F4NTU7"/>
<evidence type="ECO:0000313" key="3">
    <source>
        <dbReference type="Proteomes" id="UP000007241"/>
    </source>
</evidence>
<accession>F4NTU7</accession>
<protein>
    <submittedName>
        <fullName evidence="2">Uncharacterized protein</fullName>
    </submittedName>
</protein>
<sequence>MPTAEISRGMCKESLKSTKGKQNNRSDPIFLLDIKKKIKRWYRRLHQRRKSINTMCSETLVCLNVKVINSNL</sequence>
<feature type="region of interest" description="Disordered" evidence="1">
    <location>
        <begin position="1"/>
        <end position="22"/>
    </location>
</feature>